<feature type="transmembrane region" description="Helical" evidence="6">
    <location>
        <begin position="85"/>
        <end position="106"/>
    </location>
</feature>
<dbReference type="Gene3D" id="1.20.1080.10">
    <property type="entry name" value="Glycerol uptake facilitator protein"/>
    <property type="match status" value="1"/>
</dbReference>
<dbReference type="HOGENOM" id="CLU_020019_3_5_1"/>
<dbReference type="InterPro" id="IPR034294">
    <property type="entry name" value="Aquaporin_transptr"/>
</dbReference>
<feature type="transmembrane region" description="Helical" evidence="6">
    <location>
        <begin position="12"/>
        <end position="32"/>
    </location>
</feature>
<dbReference type="Proteomes" id="UP000001070">
    <property type="component" value="Unassembled WGS sequence"/>
</dbReference>
<evidence type="ECO:0000256" key="3">
    <source>
        <dbReference type="ARBA" id="ARBA00022989"/>
    </source>
</evidence>
<evidence type="ECO:0000256" key="2">
    <source>
        <dbReference type="ARBA" id="ARBA00022692"/>
    </source>
</evidence>
<dbReference type="PRINTS" id="PR00783">
    <property type="entry name" value="MINTRINSICP"/>
</dbReference>
<dbReference type="GO" id="GO:0015267">
    <property type="term" value="F:channel activity"/>
    <property type="evidence" value="ECO:0007669"/>
    <property type="project" value="InterPro"/>
</dbReference>
<dbReference type="PANTHER" id="PTHR19139">
    <property type="entry name" value="AQUAPORIN TRANSPORTER"/>
    <property type="match status" value="1"/>
</dbReference>
<dbReference type="InParanoid" id="B4J830"/>
<dbReference type="STRING" id="7222.B4J830"/>
<sequence length="159" mass="17950">MILQNVEILDGFLYILMQLIGSALGYGVAYGLYFKKGMSTKFCVTVVRIDPWWKSILLEFYMTGAWVFAMCASWHTSNEKLLESISLRIGLVVVAATLVGTEATGASMNPFRSLWPAVVAQYWDYIWIYLVIPPVTAALLGVCWRFLYLQGKDESKAEE</sequence>
<dbReference type="PANTHER" id="PTHR19139:SF270">
    <property type="entry name" value="ENTOMOGLYCEROPORIN 1-RELATED"/>
    <property type="match status" value="1"/>
</dbReference>
<dbReference type="EMBL" id="CH916367">
    <property type="protein sequence ID" value="EDW02260.1"/>
    <property type="molecule type" value="Genomic_DNA"/>
</dbReference>
<feature type="transmembrane region" description="Helical" evidence="6">
    <location>
        <begin position="52"/>
        <end position="73"/>
    </location>
</feature>
<evidence type="ECO:0000313" key="7">
    <source>
        <dbReference type="EMBL" id="EDW02260.1"/>
    </source>
</evidence>
<comment type="subcellular location">
    <subcellularLocation>
        <location evidence="1">Membrane</location>
        <topology evidence="1">Multi-pass membrane protein</topology>
    </subcellularLocation>
</comment>
<dbReference type="InterPro" id="IPR000425">
    <property type="entry name" value="MIP"/>
</dbReference>
<accession>B4J830</accession>
<reference evidence="7 8" key="1">
    <citation type="journal article" date="2007" name="Nature">
        <title>Evolution of genes and genomes on the Drosophila phylogeny.</title>
        <authorList>
            <consortium name="Drosophila 12 Genomes Consortium"/>
            <person name="Clark A.G."/>
            <person name="Eisen M.B."/>
            <person name="Smith D.R."/>
            <person name="Bergman C.M."/>
            <person name="Oliver B."/>
            <person name="Markow T.A."/>
            <person name="Kaufman T.C."/>
            <person name="Kellis M."/>
            <person name="Gelbart W."/>
            <person name="Iyer V.N."/>
            <person name="Pollard D.A."/>
            <person name="Sackton T.B."/>
            <person name="Larracuente A.M."/>
            <person name="Singh N.D."/>
            <person name="Abad J.P."/>
            <person name="Abt D.N."/>
            <person name="Adryan B."/>
            <person name="Aguade M."/>
            <person name="Akashi H."/>
            <person name="Anderson W.W."/>
            <person name="Aquadro C.F."/>
            <person name="Ardell D.H."/>
            <person name="Arguello R."/>
            <person name="Artieri C.G."/>
            <person name="Barbash D.A."/>
            <person name="Barker D."/>
            <person name="Barsanti P."/>
            <person name="Batterham P."/>
            <person name="Batzoglou S."/>
            <person name="Begun D."/>
            <person name="Bhutkar A."/>
            <person name="Blanco E."/>
            <person name="Bosak S.A."/>
            <person name="Bradley R.K."/>
            <person name="Brand A.D."/>
            <person name="Brent M.R."/>
            <person name="Brooks A.N."/>
            <person name="Brown R.H."/>
            <person name="Butlin R.K."/>
            <person name="Caggese C."/>
            <person name="Calvi B.R."/>
            <person name="Bernardo de Carvalho A."/>
            <person name="Caspi A."/>
            <person name="Castrezana S."/>
            <person name="Celniker S.E."/>
            <person name="Chang J.L."/>
            <person name="Chapple C."/>
            <person name="Chatterji S."/>
            <person name="Chinwalla A."/>
            <person name="Civetta A."/>
            <person name="Clifton S.W."/>
            <person name="Comeron J.M."/>
            <person name="Costello J.C."/>
            <person name="Coyne J.A."/>
            <person name="Daub J."/>
            <person name="David R.G."/>
            <person name="Delcher A.L."/>
            <person name="Delehaunty K."/>
            <person name="Do C.B."/>
            <person name="Ebling H."/>
            <person name="Edwards K."/>
            <person name="Eickbush T."/>
            <person name="Evans J.D."/>
            <person name="Filipski A."/>
            <person name="Findeiss S."/>
            <person name="Freyhult E."/>
            <person name="Fulton L."/>
            <person name="Fulton R."/>
            <person name="Garcia A.C."/>
            <person name="Gardiner A."/>
            <person name="Garfield D.A."/>
            <person name="Garvin B.E."/>
            <person name="Gibson G."/>
            <person name="Gilbert D."/>
            <person name="Gnerre S."/>
            <person name="Godfrey J."/>
            <person name="Good R."/>
            <person name="Gotea V."/>
            <person name="Gravely B."/>
            <person name="Greenberg A.J."/>
            <person name="Griffiths-Jones S."/>
            <person name="Gross S."/>
            <person name="Guigo R."/>
            <person name="Gustafson E.A."/>
            <person name="Haerty W."/>
            <person name="Hahn M.W."/>
            <person name="Halligan D.L."/>
            <person name="Halpern A.L."/>
            <person name="Halter G.M."/>
            <person name="Han M.V."/>
            <person name="Heger A."/>
            <person name="Hillier L."/>
            <person name="Hinrichs A.S."/>
            <person name="Holmes I."/>
            <person name="Hoskins R.A."/>
            <person name="Hubisz M.J."/>
            <person name="Hultmark D."/>
            <person name="Huntley M.A."/>
            <person name="Jaffe D.B."/>
            <person name="Jagadeeshan S."/>
            <person name="Jeck W.R."/>
            <person name="Johnson J."/>
            <person name="Jones C.D."/>
            <person name="Jordan W.C."/>
            <person name="Karpen G.H."/>
            <person name="Kataoka E."/>
            <person name="Keightley P.D."/>
            <person name="Kheradpour P."/>
            <person name="Kirkness E.F."/>
            <person name="Koerich L.B."/>
            <person name="Kristiansen K."/>
            <person name="Kudrna D."/>
            <person name="Kulathinal R.J."/>
            <person name="Kumar S."/>
            <person name="Kwok R."/>
            <person name="Lander E."/>
            <person name="Langley C.H."/>
            <person name="Lapoint R."/>
            <person name="Lazzaro B.P."/>
            <person name="Lee S.J."/>
            <person name="Levesque L."/>
            <person name="Li R."/>
            <person name="Lin C.F."/>
            <person name="Lin M.F."/>
            <person name="Lindblad-Toh K."/>
            <person name="Llopart A."/>
            <person name="Long M."/>
            <person name="Low L."/>
            <person name="Lozovsky E."/>
            <person name="Lu J."/>
            <person name="Luo M."/>
            <person name="Machado C.A."/>
            <person name="Makalowski W."/>
            <person name="Marzo M."/>
            <person name="Matsuda M."/>
            <person name="Matzkin L."/>
            <person name="McAllister B."/>
            <person name="McBride C.S."/>
            <person name="McKernan B."/>
            <person name="McKernan K."/>
            <person name="Mendez-Lago M."/>
            <person name="Minx P."/>
            <person name="Mollenhauer M.U."/>
            <person name="Montooth K."/>
            <person name="Mount S.M."/>
            <person name="Mu X."/>
            <person name="Myers E."/>
            <person name="Negre B."/>
            <person name="Newfeld S."/>
            <person name="Nielsen R."/>
            <person name="Noor M.A."/>
            <person name="O'Grady P."/>
            <person name="Pachter L."/>
            <person name="Papaceit M."/>
            <person name="Parisi M.J."/>
            <person name="Parisi M."/>
            <person name="Parts L."/>
            <person name="Pedersen J.S."/>
            <person name="Pesole G."/>
            <person name="Phillippy A.M."/>
            <person name="Ponting C.P."/>
            <person name="Pop M."/>
            <person name="Porcelli D."/>
            <person name="Powell J.R."/>
            <person name="Prohaska S."/>
            <person name="Pruitt K."/>
            <person name="Puig M."/>
            <person name="Quesneville H."/>
            <person name="Ram K.R."/>
            <person name="Rand D."/>
            <person name="Rasmussen M.D."/>
            <person name="Reed L.K."/>
            <person name="Reenan R."/>
            <person name="Reily A."/>
            <person name="Remington K.A."/>
            <person name="Rieger T.T."/>
            <person name="Ritchie M.G."/>
            <person name="Robin C."/>
            <person name="Rogers Y.H."/>
            <person name="Rohde C."/>
            <person name="Rozas J."/>
            <person name="Rubenfield M.J."/>
            <person name="Ruiz A."/>
            <person name="Russo S."/>
            <person name="Salzberg S.L."/>
            <person name="Sanchez-Gracia A."/>
            <person name="Saranga D.J."/>
            <person name="Sato H."/>
            <person name="Schaeffer S.W."/>
            <person name="Schatz M.C."/>
            <person name="Schlenke T."/>
            <person name="Schwartz R."/>
            <person name="Segarra C."/>
            <person name="Singh R.S."/>
            <person name="Sirot L."/>
            <person name="Sirota M."/>
            <person name="Sisneros N.B."/>
            <person name="Smith C.D."/>
            <person name="Smith T.F."/>
            <person name="Spieth J."/>
            <person name="Stage D.E."/>
            <person name="Stark A."/>
            <person name="Stephan W."/>
            <person name="Strausberg R.L."/>
            <person name="Strempel S."/>
            <person name="Sturgill D."/>
            <person name="Sutton G."/>
            <person name="Sutton G.G."/>
            <person name="Tao W."/>
            <person name="Teichmann S."/>
            <person name="Tobari Y.N."/>
            <person name="Tomimura Y."/>
            <person name="Tsolas J.M."/>
            <person name="Valente V.L."/>
            <person name="Venter E."/>
            <person name="Venter J.C."/>
            <person name="Vicario S."/>
            <person name="Vieira F.G."/>
            <person name="Vilella A.J."/>
            <person name="Villasante A."/>
            <person name="Walenz B."/>
            <person name="Wang J."/>
            <person name="Wasserman M."/>
            <person name="Watts T."/>
            <person name="Wilson D."/>
            <person name="Wilson R.K."/>
            <person name="Wing R.A."/>
            <person name="Wolfner M.F."/>
            <person name="Wong A."/>
            <person name="Wong G.K."/>
            <person name="Wu C.I."/>
            <person name="Wu G."/>
            <person name="Yamamoto D."/>
            <person name="Yang H.P."/>
            <person name="Yang S.P."/>
            <person name="Yorke J.A."/>
            <person name="Yoshida K."/>
            <person name="Zdobnov E."/>
            <person name="Zhang P."/>
            <person name="Zhang Y."/>
            <person name="Zimin A.V."/>
            <person name="Baldwin J."/>
            <person name="Abdouelleil A."/>
            <person name="Abdulkadir J."/>
            <person name="Abebe A."/>
            <person name="Abera B."/>
            <person name="Abreu J."/>
            <person name="Acer S.C."/>
            <person name="Aftuck L."/>
            <person name="Alexander A."/>
            <person name="An P."/>
            <person name="Anderson E."/>
            <person name="Anderson S."/>
            <person name="Arachi H."/>
            <person name="Azer M."/>
            <person name="Bachantsang P."/>
            <person name="Barry A."/>
            <person name="Bayul T."/>
            <person name="Berlin A."/>
            <person name="Bessette D."/>
            <person name="Bloom T."/>
            <person name="Blye J."/>
            <person name="Boguslavskiy L."/>
            <person name="Bonnet C."/>
            <person name="Boukhgalter B."/>
            <person name="Bourzgui I."/>
            <person name="Brown A."/>
            <person name="Cahill P."/>
            <person name="Channer S."/>
            <person name="Cheshatsang Y."/>
            <person name="Chuda L."/>
            <person name="Citroen M."/>
            <person name="Collymore A."/>
            <person name="Cooke P."/>
            <person name="Costello M."/>
            <person name="D'Aco K."/>
            <person name="Daza R."/>
            <person name="De Haan G."/>
            <person name="DeGray S."/>
            <person name="DeMaso C."/>
            <person name="Dhargay N."/>
            <person name="Dooley K."/>
            <person name="Dooley E."/>
            <person name="Doricent M."/>
            <person name="Dorje P."/>
            <person name="Dorjee K."/>
            <person name="Dupes A."/>
            <person name="Elong R."/>
            <person name="Falk J."/>
            <person name="Farina A."/>
            <person name="Faro S."/>
            <person name="Ferguson D."/>
            <person name="Fisher S."/>
            <person name="Foley C.D."/>
            <person name="Franke A."/>
            <person name="Friedrich D."/>
            <person name="Gadbois L."/>
            <person name="Gearin G."/>
            <person name="Gearin C.R."/>
            <person name="Giannoukos G."/>
            <person name="Goode T."/>
            <person name="Graham J."/>
            <person name="Grandbois E."/>
            <person name="Grewal S."/>
            <person name="Gyaltsen K."/>
            <person name="Hafez N."/>
            <person name="Hagos B."/>
            <person name="Hall J."/>
            <person name="Henson C."/>
            <person name="Hollinger A."/>
            <person name="Honan T."/>
            <person name="Huard M.D."/>
            <person name="Hughes L."/>
            <person name="Hurhula B."/>
            <person name="Husby M.E."/>
            <person name="Kamat A."/>
            <person name="Kanga B."/>
            <person name="Kashin S."/>
            <person name="Khazanovich D."/>
            <person name="Kisner P."/>
            <person name="Lance K."/>
            <person name="Lara M."/>
            <person name="Lee W."/>
            <person name="Lennon N."/>
            <person name="Letendre F."/>
            <person name="LeVine R."/>
            <person name="Lipovsky A."/>
            <person name="Liu X."/>
            <person name="Liu J."/>
            <person name="Liu S."/>
            <person name="Lokyitsang T."/>
            <person name="Lokyitsang Y."/>
            <person name="Lubonja R."/>
            <person name="Lui A."/>
            <person name="MacDonald P."/>
            <person name="Magnisalis V."/>
            <person name="Maru K."/>
            <person name="Matthews C."/>
            <person name="McCusker W."/>
            <person name="McDonough S."/>
            <person name="Mehta T."/>
            <person name="Meldrim J."/>
            <person name="Meneus L."/>
            <person name="Mihai O."/>
            <person name="Mihalev A."/>
            <person name="Mihova T."/>
            <person name="Mittelman R."/>
            <person name="Mlenga V."/>
            <person name="Montmayeur A."/>
            <person name="Mulrain L."/>
            <person name="Navidi A."/>
            <person name="Naylor J."/>
            <person name="Negash T."/>
            <person name="Nguyen T."/>
            <person name="Nguyen N."/>
            <person name="Nicol R."/>
            <person name="Norbu C."/>
            <person name="Norbu N."/>
            <person name="Novod N."/>
            <person name="O'Neill B."/>
            <person name="Osman S."/>
            <person name="Markiewicz E."/>
            <person name="Oyono O.L."/>
            <person name="Patti C."/>
            <person name="Phunkhang P."/>
            <person name="Pierre F."/>
            <person name="Priest M."/>
            <person name="Raghuraman S."/>
            <person name="Rege F."/>
            <person name="Reyes R."/>
            <person name="Rise C."/>
            <person name="Rogov P."/>
            <person name="Ross K."/>
            <person name="Ryan E."/>
            <person name="Settipalli S."/>
            <person name="Shea T."/>
            <person name="Sherpa N."/>
            <person name="Shi L."/>
            <person name="Shih D."/>
            <person name="Sparrow T."/>
            <person name="Spaulding J."/>
            <person name="Stalker J."/>
            <person name="Stange-Thomann N."/>
            <person name="Stavropoulos S."/>
            <person name="Stone C."/>
            <person name="Strader C."/>
            <person name="Tesfaye S."/>
            <person name="Thomson T."/>
            <person name="Thoulutsang Y."/>
            <person name="Thoulutsang D."/>
            <person name="Topham K."/>
            <person name="Topping I."/>
            <person name="Tsamla T."/>
            <person name="Vassiliev H."/>
            <person name="Vo A."/>
            <person name="Wangchuk T."/>
            <person name="Wangdi T."/>
            <person name="Weiand M."/>
            <person name="Wilkinson J."/>
            <person name="Wilson A."/>
            <person name="Yadav S."/>
            <person name="Young G."/>
            <person name="Yu Q."/>
            <person name="Zembek L."/>
            <person name="Zhong D."/>
            <person name="Zimmer A."/>
            <person name="Zwirko Z."/>
            <person name="Jaffe D.B."/>
            <person name="Alvarez P."/>
            <person name="Brockman W."/>
            <person name="Butler J."/>
            <person name="Chin C."/>
            <person name="Gnerre S."/>
            <person name="Grabherr M."/>
            <person name="Kleber M."/>
            <person name="Mauceli E."/>
            <person name="MacCallum I."/>
        </authorList>
    </citation>
    <scope>NUCLEOTIDE SEQUENCE [LARGE SCALE GENOMIC DNA]</scope>
    <source>
        <strain evidence="8">Tucson 15287-2541.00</strain>
    </source>
</reference>
<evidence type="ECO:0000256" key="5">
    <source>
        <dbReference type="RuleBase" id="RU000477"/>
    </source>
</evidence>
<keyword evidence="2 5" id="KW-0812">Transmembrane</keyword>
<organism evidence="8">
    <name type="scientific">Drosophila grimshawi</name>
    <name type="common">Hawaiian fruit fly</name>
    <name type="synonym">Idiomyia grimshawi</name>
    <dbReference type="NCBI Taxonomy" id="7222"/>
    <lineage>
        <taxon>Eukaryota</taxon>
        <taxon>Metazoa</taxon>
        <taxon>Ecdysozoa</taxon>
        <taxon>Arthropoda</taxon>
        <taxon>Hexapoda</taxon>
        <taxon>Insecta</taxon>
        <taxon>Pterygota</taxon>
        <taxon>Neoptera</taxon>
        <taxon>Endopterygota</taxon>
        <taxon>Diptera</taxon>
        <taxon>Brachycera</taxon>
        <taxon>Muscomorpha</taxon>
        <taxon>Ephydroidea</taxon>
        <taxon>Drosophilidae</taxon>
        <taxon>Drosophila</taxon>
        <taxon>Hawaiian Drosophila</taxon>
    </lineage>
</organism>
<dbReference type="eggNOG" id="KOG0223">
    <property type="taxonomic scope" value="Eukaryota"/>
</dbReference>
<evidence type="ECO:0000256" key="6">
    <source>
        <dbReference type="SAM" id="Phobius"/>
    </source>
</evidence>
<dbReference type="OrthoDB" id="3222at2759"/>
<keyword evidence="5" id="KW-0813">Transport</keyword>
<evidence type="ECO:0000256" key="4">
    <source>
        <dbReference type="ARBA" id="ARBA00023136"/>
    </source>
</evidence>
<dbReference type="Pfam" id="PF00230">
    <property type="entry name" value="MIP"/>
    <property type="match status" value="1"/>
</dbReference>
<keyword evidence="4 6" id="KW-0472">Membrane</keyword>
<keyword evidence="8" id="KW-1185">Reference proteome</keyword>
<feature type="transmembrane region" description="Helical" evidence="6">
    <location>
        <begin position="126"/>
        <end position="147"/>
    </location>
</feature>
<proteinExistence type="inferred from homology"/>
<dbReference type="SUPFAM" id="SSF81338">
    <property type="entry name" value="Aquaporin-like"/>
    <property type="match status" value="1"/>
</dbReference>
<dbReference type="InterPro" id="IPR023271">
    <property type="entry name" value="Aquaporin-like"/>
</dbReference>
<protein>
    <submittedName>
        <fullName evidence="7">GH21897</fullName>
    </submittedName>
</protein>
<comment type="similarity">
    <text evidence="5">Belongs to the MIP/aquaporin (TC 1.A.8) family.</text>
</comment>
<dbReference type="GO" id="GO:0005886">
    <property type="term" value="C:plasma membrane"/>
    <property type="evidence" value="ECO:0007669"/>
    <property type="project" value="TreeGrafter"/>
</dbReference>
<dbReference type="KEGG" id="dgr:6560381"/>
<dbReference type="PhylomeDB" id="B4J830"/>
<name>B4J830_DROGR</name>
<evidence type="ECO:0000256" key="1">
    <source>
        <dbReference type="ARBA" id="ARBA00004141"/>
    </source>
</evidence>
<dbReference type="AlphaFoldDB" id="B4J830"/>
<gene>
    <name evidence="7" type="primary">Dgri\GH21897</name>
    <name evidence="7" type="ORF">Dgri_GH21897</name>
</gene>
<evidence type="ECO:0000313" key="8">
    <source>
        <dbReference type="Proteomes" id="UP000001070"/>
    </source>
</evidence>
<keyword evidence="3 6" id="KW-1133">Transmembrane helix</keyword>